<keyword evidence="10" id="KW-1185">Reference proteome</keyword>
<dbReference type="Gene3D" id="1.10.287.110">
    <property type="entry name" value="DnaJ domain"/>
    <property type="match status" value="1"/>
</dbReference>
<evidence type="ECO:0000256" key="2">
    <source>
        <dbReference type="ARBA" id="ARBA00022692"/>
    </source>
</evidence>
<evidence type="ECO:0000313" key="9">
    <source>
        <dbReference type="EMBL" id="GGH25053.1"/>
    </source>
</evidence>
<dbReference type="InterPro" id="IPR036869">
    <property type="entry name" value="J_dom_sf"/>
</dbReference>
<dbReference type="Pfam" id="PF00226">
    <property type="entry name" value="DnaJ"/>
    <property type="match status" value="1"/>
</dbReference>
<protein>
    <submittedName>
        <fullName evidence="9">Molecular chaperone DnaJ</fullName>
    </submittedName>
</protein>
<dbReference type="SUPFAM" id="SSF46565">
    <property type="entry name" value="Chaperone J-domain"/>
    <property type="match status" value="1"/>
</dbReference>
<dbReference type="PANTHER" id="PTHR12763:SF28">
    <property type="entry name" value="GEO10507P1-RELATED"/>
    <property type="match status" value="1"/>
</dbReference>
<organism evidence="9 10">
    <name type="scientific">Alsobacter metallidurans</name>
    <dbReference type="NCBI Taxonomy" id="340221"/>
    <lineage>
        <taxon>Bacteria</taxon>
        <taxon>Pseudomonadati</taxon>
        <taxon>Pseudomonadota</taxon>
        <taxon>Alphaproteobacteria</taxon>
        <taxon>Hyphomicrobiales</taxon>
        <taxon>Alsobacteraceae</taxon>
        <taxon>Alsobacter</taxon>
    </lineage>
</organism>
<gene>
    <name evidence="9" type="ORF">GCM10007036_31910</name>
</gene>
<sequence>MALLIGGAVLFILWYVGHNYATASPQALAKIFRKAGGVACLGLAAFVLMRGQIEVAMVIAGGGAWLLGLKGFALPAWAQRTQPTPGGQSRVRSALLEMELDHDTGALNGRVLAGPLEGRRLDELDETQLAELAQLCLAGDPDGSRLLDAYLDRRFPGRRQATQDDADARPGGDGGRRAGMPSEQEAYEILGLQPGAGEADIRRAHRDLMKKLHPDQGGSTYLATRVNQAKDVLLNRHR</sequence>
<proteinExistence type="inferred from homology"/>
<dbReference type="AlphaFoldDB" id="A0A917IA29"/>
<reference evidence="9" key="2">
    <citation type="submission" date="2020-09" db="EMBL/GenBank/DDBJ databases">
        <authorList>
            <person name="Sun Q."/>
            <person name="Zhou Y."/>
        </authorList>
    </citation>
    <scope>NUCLEOTIDE SEQUENCE</scope>
    <source>
        <strain evidence="9">CGMCC 1.12214</strain>
    </source>
</reference>
<evidence type="ECO:0000256" key="7">
    <source>
        <dbReference type="SAM" id="Phobius"/>
    </source>
</evidence>
<feature type="transmembrane region" description="Helical" evidence="7">
    <location>
        <begin position="31"/>
        <end position="48"/>
    </location>
</feature>
<dbReference type="GO" id="GO:0016020">
    <property type="term" value="C:membrane"/>
    <property type="evidence" value="ECO:0007669"/>
    <property type="project" value="UniProtKB-SubCell"/>
</dbReference>
<feature type="compositionally biased region" description="Basic and acidic residues" evidence="6">
    <location>
        <begin position="166"/>
        <end position="176"/>
    </location>
</feature>
<evidence type="ECO:0000313" key="10">
    <source>
        <dbReference type="Proteomes" id="UP000603912"/>
    </source>
</evidence>
<evidence type="ECO:0000256" key="6">
    <source>
        <dbReference type="SAM" id="MobiDB-lite"/>
    </source>
</evidence>
<comment type="subcellular location">
    <subcellularLocation>
        <location evidence="1">Membrane</location>
        <topology evidence="1">Single-pass membrane protein</topology>
    </subcellularLocation>
</comment>
<comment type="similarity">
    <text evidence="5">Belongs to the TIM14 family.</text>
</comment>
<evidence type="ECO:0000256" key="4">
    <source>
        <dbReference type="ARBA" id="ARBA00023136"/>
    </source>
</evidence>
<dbReference type="CDD" id="cd06257">
    <property type="entry name" value="DnaJ"/>
    <property type="match status" value="1"/>
</dbReference>
<evidence type="ECO:0000259" key="8">
    <source>
        <dbReference type="PROSITE" id="PS50076"/>
    </source>
</evidence>
<dbReference type="InterPro" id="IPR001623">
    <property type="entry name" value="DnaJ_domain"/>
</dbReference>
<reference evidence="9" key="1">
    <citation type="journal article" date="2014" name="Int. J. Syst. Evol. Microbiol.">
        <title>Complete genome sequence of Corynebacterium casei LMG S-19264T (=DSM 44701T), isolated from a smear-ripened cheese.</title>
        <authorList>
            <consortium name="US DOE Joint Genome Institute (JGI-PGF)"/>
            <person name="Walter F."/>
            <person name="Albersmeier A."/>
            <person name="Kalinowski J."/>
            <person name="Ruckert C."/>
        </authorList>
    </citation>
    <scope>NUCLEOTIDE SEQUENCE</scope>
    <source>
        <strain evidence="9">CGMCC 1.12214</strain>
    </source>
</reference>
<name>A0A917IA29_9HYPH</name>
<accession>A0A917IA29</accession>
<dbReference type="Proteomes" id="UP000603912">
    <property type="component" value="Unassembled WGS sequence"/>
</dbReference>
<feature type="transmembrane region" description="Helical" evidence="7">
    <location>
        <begin position="55"/>
        <end position="78"/>
    </location>
</feature>
<keyword evidence="3 7" id="KW-1133">Transmembrane helix</keyword>
<dbReference type="RefSeq" id="WP_188518707.1">
    <property type="nucleotide sequence ID" value="NZ_BMES01000002.1"/>
</dbReference>
<dbReference type="SMART" id="SM00271">
    <property type="entry name" value="DnaJ"/>
    <property type="match status" value="1"/>
</dbReference>
<feature type="region of interest" description="Disordered" evidence="6">
    <location>
        <begin position="157"/>
        <end position="180"/>
    </location>
</feature>
<evidence type="ECO:0000256" key="5">
    <source>
        <dbReference type="ARBA" id="ARBA00038105"/>
    </source>
</evidence>
<comment type="caution">
    <text evidence="9">The sequence shown here is derived from an EMBL/GenBank/DDBJ whole genome shotgun (WGS) entry which is preliminary data.</text>
</comment>
<dbReference type="PROSITE" id="PS50076">
    <property type="entry name" value="DNAJ_2"/>
    <property type="match status" value="1"/>
</dbReference>
<dbReference type="EMBL" id="BMES01000002">
    <property type="protein sequence ID" value="GGH25053.1"/>
    <property type="molecule type" value="Genomic_DNA"/>
</dbReference>
<keyword evidence="2 7" id="KW-0812">Transmembrane</keyword>
<keyword evidence="4 7" id="KW-0472">Membrane</keyword>
<dbReference type="PANTHER" id="PTHR12763">
    <property type="match status" value="1"/>
</dbReference>
<evidence type="ECO:0000256" key="1">
    <source>
        <dbReference type="ARBA" id="ARBA00004167"/>
    </source>
</evidence>
<feature type="domain" description="J" evidence="8">
    <location>
        <begin position="185"/>
        <end position="238"/>
    </location>
</feature>
<evidence type="ECO:0000256" key="3">
    <source>
        <dbReference type="ARBA" id="ARBA00022989"/>
    </source>
</evidence>